<proteinExistence type="predicted"/>
<dbReference type="Proteomes" id="UP000199766">
    <property type="component" value="Unassembled WGS sequence"/>
</dbReference>
<dbReference type="InterPro" id="IPR027417">
    <property type="entry name" value="P-loop_NTPase"/>
</dbReference>
<reference evidence="2 3" key="1">
    <citation type="submission" date="2016-10" db="EMBL/GenBank/DDBJ databases">
        <authorList>
            <person name="de Groot N.N."/>
        </authorList>
    </citation>
    <scope>NUCLEOTIDE SEQUENCE [LARGE SCALE GENOMIC DNA]</scope>
    <source>
        <strain evidence="2 3">ATCC 35958</strain>
    </source>
</reference>
<protein>
    <submittedName>
        <fullName evidence="2">Chromosome partitioning protein</fullName>
    </submittedName>
</protein>
<dbReference type="CDD" id="cd02042">
    <property type="entry name" value="ParAB_family"/>
    <property type="match status" value="1"/>
</dbReference>
<dbReference type="InterPro" id="IPR025669">
    <property type="entry name" value="AAA_dom"/>
</dbReference>
<name>A0A1H9NNS0_9BURK</name>
<gene>
    <name evidence="2" type="ORF">SAMN02982919_02276</name>
</gene>
<dbReference type="AlphaFoldDB" id="A0A1H9NNS0"/>
<dbReference type="Gene3D" id="3.40.50.300">
    <property type="entry name" value="P-loop containing nucleotide triphosphate hydrolases"/>
    <property type="match status" value="1"/>
</dbReference>
<feature type="domain" description="AAA" evidence="1">
    <location>
        <begin position="103"/>
        <end position="285"/>
    </location>
</feature>
<keyword evidence="3" id="KW-1185">Reference proteome</keyword>
<dbReference type="PANTHER" id="PTHR13696">
    <property type="entry name" value="P-LOOP CONTAINING NUCLEOSIDE TRIPHOSPHATE HYDROLASE"/>
    <property type="match status" value="1"/>
</dbReference>
<evidence type="ECO:0000259" key="1">
    <source>
        <dbReference type="Pfam" id="PF13614"/>
    </source>
</evidence>
<organism evidence="2 3">
    <name type="scientific">Giesbergeria anulus</name>
    <dbReference type="NCBI Taxonomy" id="180197"/>
    <lineage>
        <taxon>Bacteria</taxon>
        <taxon>Pseudomonadati</taxon>
        <taxon>Pseudomonadota</taxon>
        <taxon>Betaproteobacteria</taxon>
        <taxon>Burkholderiales</taxon>
        <taxon>Comamonadaceae</taxon>
        <taxon>Giesbergeria</taxon>
    </lineage>
</organism>
<dbReference type="OrthoDB" id="8950613at2"/>
<sequence length="394" mass="43788">MRLPKVKILIFLFPAIFSTKLIEFRNQIQGEEMRGTIRQKQAVDFCRWSGSLVTFKALFSPGELSVSGEGQHRVYRAADIRKARLALMDVHVEPRRANTLPPIIYVRMAKGGVGKTTVAGNVSACLAMQGYKVLMIDTDPQASLTSLFGIDWATEEILHIGKLLQAHYENKNPLDNETLEKAIRPIYPDGMLDLIASDITLTNLDSWLISAVRQREKLVQRFFDAHVNLLSRYDVIVIDGAPSTSQLSFSLMYAARNLLAVVGLDGQSVKAMEVMASNIQEMSEEFPEVEFDFRIIANNFVSNISTCTDSLEALRKAYPDKVDPNIIPRAASFMRQVSLEDDDMSAPVIEKEPNSVAARAMVDLSQSLIGAYGIQLAGLLPLVLPRSRGPKKKT</sequence>
<dbReference type="PANTHER" id="PTHR13696:SF99">
    <property type="entry name" value="COBYRINIC ACID AC-DIAMIDE SYNTHASE"/>
    <property type="match status" value="1"/>
</dbReference>
<evidence type="ECO:0000313" key="2">
    <source>
        <dbReference type="EMBL" id="SER37279.1"/>
    </source>
</evidence>
<dbReference type="InterPro" id="IPR050678">
    <property type="entry name" value="DNA_Partitioning_ATPase"/>
</dbReference>
<dbReference type="Pfam" id="PF13614">
    <property type="entry name" value="AAA_31"/>
    <property type="match status" value="1"/>
</dbReference>
<dbReference type="EMBL" id="FOGD01000007">
    <property type="protein sequence ID" value="SER37279.1"/>
    <property type="molecule type" value="Genomic_DNA"/>
</dbReference>
<dbReference type="STRING" id="180197.SAMN02982919_02276"/>
<accession>A0A1H9NNS0</accession>
<evidence type="ECO:0000313" key="3">
    <source>
        <dbReference type="Proteomes" id="UP000199766"/>
    </source>
</evidence>
<dbReference type="SUPFAM" id="SSF52540">
    <property type="entry name" value="P-loop containing nucleoside triphosphate hydrolases"/>
    <property type="match status" value="1"/>
</dbReference>